<dbReference type="PANTHER" id="PTHR13707:SF60">
    <property type="entry name" value="ACETATE COA-TRANSFERASE SUBUNIT ALPHA"/>
    <property type="match status" value="1"/>
</dbReference>
<gene>
    <name evidence="3" type="ORF">PAALTS15_01010</name>
</gene>
<dbReference type="EMBL" id="ATMT01000002">
    <property type="protein sequence ID" value="EPY09196.1"/>
    <property type="molecule type" value="Genomic_DNA"/>
</dbReference>
<keyword evidence="2 3" id="KW-0808">Transferase</keyword>
<comment type="similarity">
    <text evidence="1">Belongs to the 3-oxoacid CoA-transferase subunit A family.</text>
</comment>
<dbReference type="InterPro" id="IPR004165">
    <property type="entry name" value="CoA_trans_fam_I"/>
</dbReference>
<dbReference type="Proteomes" id="UP000015344">
    <property type="component" value="Unassembled WGS sequence"/>
</dbReference>
<protein>
    <submittedName>
        <fullName evidence="3">Succinyl-CoA:3-ketoacid-coenzyme A transferase subunit A</fullName>
    </submittedName>
</protein>
<dbReference type="InterPro" id="IPR012792">
    <property type="entry name" value="3-oxoacid_CoA-transf_A"/>
</dbReference>
<evidence type="ECO:0000313" key="4">
    <source>
        <dbReference type="Proteomes" id="UP000015344"/>
    </source>
</evidence>
<dbReference type="PANTHER" id="PTHR13707">
    <property type="entry name" value="KETOACID-COENZYME A TRANSFERASE"/>
    <property type="match status" value="1"/>
</dbReference>
<dbReference type="Gene3D" id="3.40.1080.10">
    <property type="entry name" value="Glutaconate Coenzyme A-transferase"/>
    <property type="match status" value="1"/>
</dbReference>
<evidence type="ECO:0000256" key="2">
    <source>
        <dbReference type="ARBA" id="ARBA00022679"/>
    </source>
</evidence>
<dbReference type="SUPFAM" id="SSF100950">
    <property type="entry name" value="NagB/RpiA/CoA transferase-like"/>
    <property type="match status" value="1"/>
</dbReference>
<dbReference type="InterPro" id="IPR037171">
    <property type="entry name" value="NagB/RpiA_transferase-like"/>
</dbReference>
<proteinExistence type="inferred from homology"/>
<comment type="caution">
    <text evidence="3">The sequence shown here is derived from an EMBL/GenBank/DDBJ whole genome shotgun (WGS) entry which is preliminary data.</text>
</comment>
<dbReference type="eggNOG" id="COG1788">
    <property type="taxonomic scope" value="Bacteria"/>
</dbReference>
<dbReference type="PROSITE" id="PS01273">
    <property type="entry name" value="COA_TRANSF_1"/>
    <property type="match status" value="1"/>
</dbReference>
<organism evidence="3 4">
    <name type="scientific">Paenibacillus alvei TS-15</name>
    <dbReference type="NCBI Taxonomy" id="1117108"/>
    <lineage>
        <taxon>Bacteria</taxon>
        <taxon>Bacillati</taxon>
        <taxon>Bacillota</taxon>
        <taxon>Bacilli</taxon>
        <taxon>Bacillales</taxon>
        <taxon>Paenibacillaceae</taxon>
        <taxon>Paenibacillus</taxon>
    </lineage>
</organism>
<reference evidence="3 4" key="1">
    <citation type="submission" date="2013-05" db="EMBL/GenBank/DDBJ databases">
        <authorList>
            <person name="Strain E.A."/>
            <person name="Brown E."/>
            <person name="Allard M.W."/>
            <person name="Luo Y.L."/>
        </authorList>
    </citation>
    <scope>NUCLEOTIDE SEQUENCE [LARGE SCALE GENOMIC DNA]</scope>
    <source>
        <strain evidence="3 4">TS-15</strain>
    </source>
</reference>
<name>S9U3Q7_PAEAL</name>
<evidence type="ECO:0000313" key="3">
    <source>
        <dbReference type="EMBL" id="EPY09196.1"/>
    </source>
</evidence>
<accession>S9U3Q7</accession>
<dbReference type="PATRIC" id="fig|1117108.3.peg.207"/>
<dbReference type="AlphaFoldDB" id="S9U3Q7"/>
<dbReference type="GO" id="GO:0008410">
    <property type="term" value="F:CoA-transferase activity"/>
    <property type="evidence" value="ECO:0007669"/>
    <property type="project" value="InterPro"/>
</dbReference>
<evidence type="ECO:0000256" key="1">
    <source>
        <dbReference type="ARBA" id="ARBA00005612"/>
    </source>
</evidence>
<dbReference type="Pfam" id="PF01144">
    <property type="entry name" value="CoA_trans"/>
    <property type="match status" value="1"/>
</dbReference>
<dbReference type="NCBIfam" id="TIGR02429">
    <property type="entry name" value="pcaI_scoA_fam"/>
    <property type="match status" value="1"/>
</dbReference>
<dbReference type="InterPro" id="IPR004163">
    <property type="entry name" value="CoA_transf_BS"/>
</dbReference>
<dbReference type="SMART" id="SM00882">
    <property type="entry name" value="CoA_trans"/>
    <property type="match status" value="1"/>
</dbReference>
<sequence>MKGAHGMKDRKVVHSAVEAIKGIQDGATLIVGGFGLCGIPELAIAALRDSGVKNLTVVSNNCGVDDWGLGLLLANRQIKKMISSYVGENKIFERQLLNGELEVELVPQGTLAERIRAGGAGIPAFYTATGVGTPVAEGKELKEFNGRTYLMEEAIVGDFAFVKAWKGDTLGNLIYRKTAQNFNPLAAAAGKITIAEVEELVEPGQLDPNHIHTPGIYVQRIFHGIGYEKRVERRVVQSAAQQGTEGFA</sequence>